<gene>
    <name evidence="2" type="ORF">F0U44_13005</name>
</gene>
<dbReference type="EMBL" id="VUJV01000003">
    <property type="protein sequence ID" value="KAA1419353.1"/>
    <property type="molecule type" value="Genomic_DNA"/>
</dbReference>
<dbReference type="Gene3D" id="1.25.40.10">
    <property type="entry name" value="Tetratricopeptide repeat domain"/>
    <property type="match status" value="1"/>
</dbReference>
<proteinExistence type="predicted"/>
<dbReference type="Gene3D" id="1.10.10.10">
    <property type="entry name" value="Winged helix-like DNA-binding domain superfamily/Winged helix DNA-binding domain"/>
    <property type="match status" value="1"/>
</dbReference>
<dbReference type="Proteomes" id="UP000325003">
    <property type="component" value="Unassembled WGS sequence"/>
</dbReference>
<protein>
    <submittedName>
        <fullName evidence="2">LuxR family transcriptional regulator</fullName>
    </submittedName>
</protein>
<dbReference type="InterPro" id="IPR027417">
    <property type="entry name" value="P-loop_NTPase"/>
</dbReference>
<feature type="domain" description="HTH luxR-type" evidence="1">
    <location>
        <begin position="703"/>
        <end position="768"/>
    </location>
</feature>
<dbReference type="Pfam" id="PF00196">
    <property type="entry name" value="GerE"/>
    <property type="match status" value="1"/>
</dbReference>
<dbReference type="RefSeq" id="WP_149728687.1">
    <property type="nucleotide sequence ID" value="NZ_VUJV01000003.1"/>
</dbReference>
<evidence type="ECO:0000259" key="1">
    <source>
        <dbReference type="PROSITE" id="PS50043"/>
    </source>
</evidence>
<name>A0A5B1LFD5_9ACTN</name>
<evidence type="ECO:0000313" key="2">
    <source>
        <dbReference type="EMBL" id="KAA1419353.1"/>
    </source>
</evidence>
<keyword evidence="3" id="KW-1185">Reference proteome</keyword>
<evidence type="ECO:0000313" key="3">
    <source>
        <dbReference type="Proteomes" id="UP000325003"/>
    </source>
</evidence>
<dbReference type="GO" id="GO:0006355">
    <property type="term" value="P:regulation of DNA-templated transcription"/>
    <property type="evidence" value="ECO:0007669"/>
    <property type="project" value="InterPro"/>
</dbReference>
<dbReference type="Pfam" id="PF25872">
    <property type="entry name" value="HTH_77"/>
    <property type="match status" value="1"/>
</dbReference>
<dbReference type="SUPFAM" id="SSF48452">
    <property type="entry name" value="TPR-like"/>
    <property type="match status" value="1"/>
</dbReference>
<dbReference type="SUPFAM" id="SSF46894">
    <property type="entry name" value="C-terminal effector domain of the bipartite response regulators"/>
    <property type="match status" value="1"/>
</dbReference>
<accession>A0A5B1LFD5</accession>
<organism evidence="2 3">
    <name type="scientific">Nocardioides humilatus</name>
    <dbReference type="NCBI Taxonomy" id="2607660"/>
    <lineage>
        <taxon>Bacteria</taxon>
        <taxon>Bacillati</taxon>
        <taxon>Actinomycetota</taxon>
        <taxon>Actinomycetes</taxon>
        <taxon>Propionibacteriales</taxon>
        <taxon>Nocardioidaceae</taxon>
        <taxon>Nocardioides</taxon>
    </lineage>
</organism>
<dbReference type="CDD" id="cd06170">
    <property type="entry name" value="LuxR_C_like"/>
    <property type="match status" value="1"/>
</dbReference>
<dbReference type="InterPro" id="IPR041664">
    <property type="entry name" value="AAA_16"/>
</dbReference>
<dbReference type="PANTHER" id="PTHR47691">
    <property type="entry name" value="REGULATOR-RELATED"/>
    <property type="match status" value="1"/>
</dbReference>
<dbReference type="Gene3D" id="3.40.50.300">
    <property type="entry name" value="P-loop containing nucleotide triphosphate hydrolases"/>
    <property type="match status" value="1"/>
</dbReference>
<dbReference type="PRINTS" id="PR00038">
    <property type="entry name" value="HTHLUXR"/>
</dbReference>
<dbReference type="InterPro" id="IPR011990">
    <property type="entry name" value="TPR-like_helical_dom_sf"/>
</dbReference>
<dbReference type="InterPro" id="IPR000792">
    <property type="entry name" value="Tscrpt_reg_LuxR_C"/>
</dbReference>
<dbReference type="SUPFAM" id="SSF52540">
    <property type="entry name" value="P-loop containing nucleoside triphosphate hydrolases"/>
    <property type="match status" value="1"/>
</dbReference>
<dbReference type="GO" id="GO:0003677">
    <property type="term" value="F:DNA binding"/>
    <property type="evidence" value="ECO:0007669"/>
    <property type="project" value="InterPro"/>
</dbReference>
<dbReference type="InterPro" id="IPR058852">
    <property type="entry name" value="HTH_77"/>
</dbReference>
<sequence length="775" mass="84312">MSTPPERLTADITTFVGREQEVAEVRRLLDTTSVVTLTGPGGVGKTRLASRVAASVADRFPDGVLFLPLADLSDRALLASTAADVVGLADRATPSPIDLVVGELRDRAVLLVIDNCEHVVDECAAFVETLVRTCPRLVILSTSRQSLGVEGERILPVRPLRTPPIGEPAEQLRQYDAVRLFVDRATAVVPGFEITADNAADVVDLCRQLDGLPLAIELAAVRLRALSVRQVVERLDRQLALLKGGPARRFGLRHETLRGLMDWSYELCSDEERLMWARLSVFTGSVFLDAAEAVCAGAGLAAEEVLDVIEGLVDKSVLLRVEHGGVVRFRMLETVRQYGQDKLAESDDHVAWQRRHRDFYADLTARFAAEWLGPDQAAWIARLGREHHNLRLALDFCTRDPEEAVIGMAMAHAFKEYWLVRGFNTEGRIQISKLLEAAAPHAPGRAQLMWSYAFLALVQGDQPAYEVAVAEARQLAEAVGDAQAAAYVRHVEGYRALLANDMAVAVACFSSAVADFRAVGDVAGELWSTYNHGIALAIGGDLDLGRTILRDCIATYAELGEWSWRSWALWSLAAAECLAGDLTAARTCCEDVLRQQVILRDRAVIAFVLTVLAGVEARSCHDRRAARLLGAAATVWRSVGTSPRRYGAFVPELERDTAEVTGRLGWDTAEAEFAAGAQLSLADALDYALCGGDEEDDPDDQSAATISSPLTAREQQVADLVAQGMTNRGIAETLVIARRTAETHVEHILAKLGFSNRSQIATWVTERRGAAESPA</sequence>
<dbReference type="InterPro" id="IPR036388">
    <property type="entry name" value="WH-like_DNA-bd_sf"/>
</dbReference>
<dbReference type="AlphaFoldDB" id="A0A5B1LFD5"/>
<dbReference type="Pfam" id="PF13191">
    <property type="entry name" value="AAA_16"/>
    <property type="match status" value="1"/>
</dbReference>
<dbReference type="PROSITE" id="PS50043">
    <property type="entry name" value="HTH_LUXR_2"/>
    <property type="match status" value="1"/>
</dbReference>
<reference evidence="2 3" key="1">
    <citation type="submission" date="2019-09" db="EMBL/GenBank/DDBJ databases">
        <title>Nocardioides panacisoli sp. nov., isolated from the soil of a ginseng field.</title>
        <authorList>
            <person name="Cho C."/>
        </authorList>
    </citation>
    <scope>NUCLEOTIDE SEQUENCE [LARGE SCALE GENOMIC DNA]</scope>
    <source>
        <strain evidence="2 3">BN130099</strain>
    </source>
</reference>
<dbReference type="SMART" id="SM00421">
    <property type="entry name" value="HTH_LUXR"/>
    <property type="match status" value="1"/>
</dbReference>
<reference evidence="2 3" key="2">
    <citation type="submission" date="2019-09" db="EMBL/GenBank/DDBJ databases">
        <authorList>
            <person name="Jin C."/>
        </authorList>
    </citation>
    <scope>NUCLEOTIDE SEQUENCE [LARGE SCALE GENOMIC DNA]</scope>
    <source>
        <strain evidence="2 3">BN130099</strain>
    </source>
</reference>
<dbReference type="PRINTS" id="PR00364">
    <property type="entry name" value="DISEASERSIST"/>
</dbReference>
<dbReference type="PANTHER" id="PTHR47691:SF3">
    <property type="entry name" value="HTH-TYPE TRANSCRIPTIONAL REGULATOR RV0890C-RELATED"/>
    <property type="match status" value="1"/>
</dbReference>
<comment type="caution">
    <text evidence="2">The sequence shown here is derived from an EMBL/GenBank/DDBJ whole genome shotgun (WGS) entry which is preliminary data.</text>
</comment>
<dbReference type="InterPro" id="IPR016032">
    <property type="entry name" value="Sig_transdc_resp-reg_C-effctor"/>
</dbReference>